<evidence type="ECO:0000313" key="2">
    <source>
        <dbReference type="Proteomes" id="UP000789860"/>
    </source>
</evidence>
<gene>
    <name evidence="1" type="ORF">SCALOS_LOCUS4711</name>
</gene>
<reference evidence="1" key="1">
    <citation type="submission" date="2021-06" db="EMBL/GenBank/DDBJ databases">
        <authorList>
            <person name="Kallberg Y."/>
            <person name="Tangrot J."/>
            <person name="Rosling A."/>
        </authorList>
    </citation>
    <scope>NUCLEOTIDE SEQUENCE</scope>
    <source>
        <strain evidence="1">AU212A</strain>
    </source>
</reference>
<sequence length="181" mass="21152">RTSCKKENKKSHKDNNNYDNSDHNDDNNHGMKSNKSNYEYSGILRRNRNIRFTLIVLLLGATILILVKSRYYSDPHALPELTGSSDTEVSSTDRLQITWRINLNEKIDSRSSFYKPEQFTEDALKRNKLIPVTAVVLGWKRINSLKIVVNYISKYPYIKEILIWNNNNETRLNVEVILLHI</sequence>
<proteinExistence type="predicted"/>
<evidence type="ECO:0000313" key="1">
    <source>
        <dbReference type="EMBL" id="CAG8537626.1"/>
    </source>
</evidence>
<protein>
    <submittedName>
        <fullName evidence="1">4799_t:CDS:1</fullName>
    </submittedName>
</protein>
<feature type="non-terminal residue" evidence="1">
    <location>
        <position position="1"/>
    </location>
</feature>
<name>A0ACA9LL57_9GLOM</name>
<dbReference type="EMBL" id="CAJVPM010006666">
    <property type="protein sequence ID" value="CAG8537626.1"/>
    <property type="molecule type" value="Genomic_DNA"/>
</dbReference>
<accession>A0ACA9LL57</accession>
<organism evidence="1 2">
    <name type="scientific">Scutellospora calospora</name>
    <dbReference type="NCBI Taxonomy" id="85575"/>
    <lineage>
        <taxon>Eukaryota</taxon>
        <taxon>Fungi</taxon>
        <taxon>Fungi incertae sedis</taxon>
        <taxon>Mucoromycota</taxon>
        <taxon>Glomeromycotina</taxon>
        <taxon>Glomeromycetes</taxon>
        <taxon>Diversisporales</taxon>
        <taxon>Gigasporaceae</taxon>
        <taxon>Scutellospora</taxon>
    </lineage>
</organism>
<comment type="caution">
    <text evidence="1">The sequence shown here is derived from an EMBL/GenBank/DDBJ whole genome shotgun (WGS) entry which is preliminary data.</text>
</comment>
<dbReference type="Proteomes" id="UP000789860">
    <property type="component" value="Unassembled WGS sequence"/>
</dbReference>
<keyword evidence="2" id="KW-1185">Reference proteome</keyword>